<dbReference type="Proteomes" id="UP000585474">
    <property type="component" value="Unassembled WGS sequence"/>
</dbReference>
<evidence type="ECO:0000313" key="2">
    <source>
        <dbReference type="EMBL" id="GFZ00530.1"/>
    </source>
</evidence>
<reference evidence="2 3" key="1">
    <citation type="submission" date="2019-07" db="EMBL/GenBank/DDBJ databases">
        <title>De Novo Assembly of kiwifruit Actinidia rufa.</title>
        <authorList>
            <person name="Sugita-Konishi S."/>
            <person name="Sato K."/>
            <person name="Mori E."/>
            <person name="Abe Y."/>
            <person name="Kisaki G."/>
            <person name="Hamano K."/>
            <person name="Suezawa K."/>
            <person name="Otani M."/>
            <person name="Fukuda T."/>
            <person name="Manabe T."/>
            <person name="Gomi K."/>
            <person name="Tabuchi M."/>
            <person name="Akimitsu K."/>
            <person name="Kataoka I."/>
        </authorList>
    </citation>
    <scope>NUCLEOTIDE SEQUENCE [LARGE SCALE GENOMIC DNA]</scope>
    <source>
        <strain evidence="3">cv. Fuchu</strain>
    </source>
</reference>
<feature type="region of interest" description="Disordered" evidence="1">
    <location>
        <begin position="58"/>
        <end position="104"/>
    </location>
</feature>
<protein>
    <submittedName>
        <fullName evidence="2">Uncharacterized protein</fullName>
    </submittedName>
</protein>
<gene>
    <name evidence="2" type="ORF">Acr_14g0001650</name>
</gene>
<name>A0A7J0FQW7_9ERIC</name>
<proteinExistence type="predicted"/>
<accession>A0A7J0FQW7</accession>
<sequence length="104" mass="10822">MCSDELVSAQEALNLSSQQLPENASRETIGRAYHAIETFVQCKASRVVCAGTGFVKSQLSPTAEGSDLLSNSGRVRGADDSSPDAGSFSMGSQSTYGLSLVLTS</sequence>
<keyword evidence="3" id="KW-1185">Reference proteome</keyword>
<feature type="compositionally biased region" description="Polar residues" evidence="1">
    <location>
        <begin position="89"/>
        <end position="104"/>
    </location>
</feature>
<dbReference type="EMBL" id="BJWL01000014">
    <property type="protein sequence ID" value="GFZ00530.1"/>
    <property type="molecule type" value="Genomic_DNA"/>
</dbReference>
<organism evidence="2 3">
    <name type="scientific">Actinidia rufa</name>
    <dbReference type="NCBI Taxonomy" id="165716"/>
    <lineage>
        <taxon>Eukaryota</taxon>
        <taxon>Viridiplantae</taxon>
        <taxon>Streptophyta</taxon>
        <taxon>Embryophyta</taxon>
        <taxon>Tracheophyta</taxon>
        <taxon>Spermatophyta</taxon>
        <taxon>Magnoliopsida</taxon>
        <taxon>eudicotyledons</taxon>
        <taxon>Gunneridae</taxon>
        <taxon>Pentapetalae</taxon>
        <taxon>asterids</taxon>
        <taxon>Ericales</taxon>
        <taxon>Actinidiaceae</taxon>
        <taxon>Actinidia</taxon>
    </lineage>
</organism>
<dbReference type="AlphaFoldDB" id="A0A7J0FQW7"/>
<dbReference type="OrthoDB" id="1808589at2759"/>
<dbReference type="PANTHER" id="PTHR35478">
    <property type="entry name" value="ZINC FINGER FYVE DOMAIN PROTEIN"/>
    <property type="match status" value="1"/>
</dbReference>
<feature type="compositionally biased region" description="Polar residues" evidence="1">
    <location>
        <begin position="58"/>
        <end position="73"/>
    </location>
</feature>
<evidence type="ECO:0000256" key="1">
    <source>
        <dbReference type="SAM" id="MobiDB-lite"/>
    </source>
</evidence>
<comment type="caution">
    <text evidence="2">The sequence shown here is derived from an EMBL/GenBank/DDBJ whole genome shotgun (WGS) entry which is preliminary data.</text>
</comment>
<evidence type="ECO:0000313" key="3">
    <source>
        <dbReference type="Proteomes" id="UP000585474"/>
    </source>
</evidence>
<dbReference type="PANTHER" id="PTHR35478:SF1">
    <property type="entry name" value="ZINC FINGER FYVE DOMAIN-CONTAINING PROTEIN 26"/>
    <property type="match status" value="1"/>
</dbReference>